<evidence type="ECO:0000256" key="6">
    <source>
        <dbReference type="ARBA" id="ARBA00022490"/>
    </source>
</evidence>
<evidence type="ECO:0000256" key="9">
    <source>
        <dbReference type="ARBA" id="ARBA00023054"/>
    </source>
</evidence>
<evidence type="ECO:0000313" key="14">
    <source>
        <dbReference type="Ensembl" id="ENSSTUP00000002748.1"/>
    </source>
</evidence>
<dbReference type="CDD" id="cd13307">
    <property type="entry name" value="PH2_AFAP"/>
    <property type="match status" value="1"/>
</dbReference>
<keyword evidence="6" id="KW-0963">Cytoplasm</keyword>
<evidence type="ECO:0000256" key="7">
    <source>
        <dbReference type="ARBA" id="ARBA00022737"/>
    </source>
</evidence>
<name>A0A673W1C8_SALTR</name>
<feature type="coiled-coil region" evidence="11">
    <location>
        <begin position="547"/>
        <end position="595"/>
    </location>
</feature>
<reference evidence="14" key="1">
    <citation type="submission" date="2025-08" db="UniProtKB">
        <authorList>
            <consortium name="Ensembl"/>
        </authorList>
    </citation>
    <scope>IDENTIFICATION</scope>
</reference>
<proteinExistence type="predicted"/>
<dbReference type="SMART" id="SM00233">
    <property type="entry name" value="PH"/>
    <property type="match status" value="2"/>
</dbReference>
<dbReference type="AlphaFoldDB" id="A0A673W1C8"/>
<evidence type="ECO:0000256" key="1">
    <source>
        <dbReference type="ARBA" id="ARBA00002089"/>
    </source>
</evidence>
<comment type="subcellular location">
    <subcellularLocation>
        <location evidence="3">Cell projection</location>
        <location evidence="3">Invadopodium</location>
    </subcellularLocation>
    <subcellularLocation>
        <location evidence="2">Cell projection</location>
        <location evidence="2">Podosome</location>
    </subcellularLocation>
    <subcellularLocation>
        <location evidence="4">Cytoplasm</location>
    </subcellularLocation>
</comment>
<feature type="domain" description="PH" evidence="13">
    <location>
        <begin position="213"/>
        <end position="309"/>
    </location>
</feature>
<protein>
    <recommendedName>
        <fullName evidence="5">Actin filament-associated protein 1-like 1</fullName>
    </recommendedName>
</protein>
<keyword evidence="7" id="KW-0677">Repeat</keyword>
<dbReference type="InterPro" id="IPR011993">
    <property type="entry name" value="PH-like_dom_sf"/>
</dbReference>
<dbReference type="FunFam" id="2.30.29.30:FF:000020">
    <property type="entry name" value="Actin filament-associated protein 1-like 2 isoform 1"/>
    <property type="match status" value="1"/>
</dbReference>
<comment type="function">
    <text evidence="1">May be involved in podosome and invadosome formation.</text>
</comment>
<keyword evidence="15" id="KW-1185">Reference proteome</keyword>
<dbReference type="GO" id="GO:0002102">
    <property type="term" value="C:podosome"/>
    <property type="evidence" value="ECO:0007669"/>
    <property type="project" value="UniProtKB-SubCell"/>
</dbReference>
<feature type="domain" description="PH" evidence="13">
    <location>
        <begin position="366"/>
        <end position="460"/>
    </location>
</feature>
<sequence>MEVLVTELNFLLKLLDHETLSSPTEEKKTSVRNLVFICLVFSPPVTGPDYLYMNTSVYRHGTSFVESLFETFDCDMGELKDMTEDQKQKAVQTPLPPRSSETPPPLPTTPHPEAYYEEAVPLSPGKQPEYITTRGSSSPPNSIEDGYYEDADNNTPSTCINGRQHHNSYNDSDALSSSYESYEEDEEERGAGPGSRLTHQWPSDESSMLPARDCRICAFLLRKKRFGQWAKQLTVIRDNRLQCYKSSKDVSPYFDLPLLQCTVVYAPKDGRRKRHELRFTPPSGEALVLAVQSREQAHRWLRVVHKVSQGKGPEEPTSPMMPRKTELDKVCKVKRGALAAGRKITRIISFSKRKHLLPGDARPPSPDPRRGYLSVLVSQVWQDHWCCVREGSLYFHPDRGDPRASLAPLPLHGCEVFPGLGTKHLFTLRILKGGTEVATLEACSSEELGRWLGVLLAETGTATDPESLHYDHVDVETTAKIRDAARHSFLSTSTDSRMYDEVPYEGEQRERERERERENMSRLLPITSPGLTFHLPPDANQYGLYGKTRAEEDAKHSLKEKEELERERDRIRNTLVTLRQERREVKERLKTASEEQRGSLSERVSQLEKACRGKESERVDLELCLTQVKDNLQKSLAGGALGAPGESKLSSKVQHTQMCSLILTCVSQKPPVYSSSKGTVMQKAKEWESKKCA</sequence>
<feature type="region of interest" description="Disordered" evidence="12">
    <location>
        <begin position="83"/>
        <end position="206"/>
    </location>
</feature>
<evidence type="ECO:0000256" key="8">
    <source>
        <dbReference type="ARBA" id="ARBA00022949"/>
    </source>
</evidence>
<dbReference type="GeneTree" id="ENSGT00950000183067"/>
<dbReference type="PANTHER" id="PTHR14338">
    <property type="entry name" value="ACTIN FILAMENT-ASSOCIATED PROTEIN 1 FAMILY MEMBER"/>
    <property type="match status" value="1"/>
</dbReference>
<dbReference type="Gene3D" id="2.30.29.30">
    <property type="entry name" value="Pleckstrin-homology domain (PH domain)/Phosphotyrosine-binding domain (PTB)"/>
    <property type="match status" value="2"/>
</dbReference>
<evidence type="ECO:0000256" key="5">
    <source>
        <dbReference type="ARBA" id="ARBA00016930"/>
    </source>
</evidence>
<dbReference type="InterPro" id="IPR001849">
    <property type="entry name" value="PH_domain"/>
</dbReference>
<keyword evidence="10" id="KW-0966">Cell projection</keyword>
<evidence type="ECO:0000256" key="3">
    <source>
        <dbReference type="ARBA" id="ARBA00004264"/>
    </source>
</evidence>
<evidence type="ECO:0000256" key="12">
    <source>
        <dbReference type="SAM" id="MobiDB-lite"/>
    </source>
</evidence>
<evidence type="ECO:0000256" key="10">
    <source>
        <dbReference type="ARBA" id="ARBA00023273"/>
    </source>
</evidence>
<evidence type="ECO:0000256" key="4">
    <source>
        <dbReference type="ARBA" id="ARBA00004496"/>
    </source>
</evidence>
<dbReference type="GO" id="GO:0017124">
    <property type="term" value="F:SH3 domain binding"/>
    <property type="evidence" value="ECO:0007669"/>
    <property type="project" value="TreeGrafter"/>
</dbReference>
<dbReference type="InterPro" id="IPR030113">
    <property type="entry name" value="AFAP"/>
</dbReference>
<evidence type="ECO:0000313" key="15">
    <source>
        <dbReference type="Proteomes" id="UP000472277"/>
    </source>
</evidence>
<keyword evidence="9 11" id="KW-0175">Coiled coil</keyword>
<organism evidence="14 15">
    <name type="scientific">Salmo trutta</name>
    <name type="common">Brown trout</name>
    <dbReference type="NCBI Taxonomy" id="8032"/>
    <lineage>
        <taxon>Eukaryota</taxon>
        <taxon>Metazoa</taxon>
        <taxon>Chordata</taxon>
        <taxon>Craniata</taxon>
        <taxon>Vertebrata</taxon>
        <taxon>Euteleostomi</taxon>
        <taxon>Actinopterygii</taxon>
        <taxon>Neopterygii</taxon>
        <taxon>Teleostei</taxon>
        <taxon>Protacanthopterygii</taxon>
        <taxon>Salmoniformes</taxon>
        <taxon>Salmonidae</taxon>
        <taxon>Salmoninae</taxon>
        <taxon>Salmo</taxon>
    </lineage>
</organism>
<dbReference type="GO" id="GO:0005829">
    <property type="term" value="C:cytosol"/>
    <property type="evidence" value="ECO:0007669"/>
    <property type="project" value="TreeGrafter"/>
</dbReference>
<dbReference type="GO" id="GO:0042995">
    <property type="term" value="C:cell projection"/>
    <property type="evidence" value="ECO:0007669"/>
    <property type="project" value="UniProtKB-SubCell"/>
</dbReference>
<evidence type="ECO:0000259" key="13">
    <source>
        <dbReference type="PROSITE" id="PS50003"/>
    </source>
</evidence>
<dbReference type="PROSITE" id="PS50003">
    <property type="entry name" value="PH_DOMAIN"/>
    <property type="match status" value="2"/>
</dbReference>
<accession>A0A673W1C8</accession>
<dbReference type="Ensembl" id="ENSSTUT00000002926.1">
    <property type="protein sequence ID" value="ENSSTUP00000002748.1"/>
    <property type="gene ID" value="ENSSTUG00000001384.1"/>
</dbReference>
<dbReference type="CDD" id="cd13306">
    <property type="entry name" value="PH1_AFAP"/>
    <property type="match status" value="1"/>
</dbReference>
<dbReference type="SUPFAM" id="SSF50729">
    <property type="entry name" value="PH domain-like"/>
    <property type="match status" value="2"/>
</dbReference>
<reference evidence="14" key="2">
    <citation type="submission" date="2025-09" db="UniProtKB">
        <authorList>
            <consortium name="Ensembl"/>
        </authorList>
    </citation>
    <scope>IDENTIFICATION</scope>
</reference>
<keyword evidence="8" id="KW-0965">Cell junction</keyword>
<dbReference type="Pfam" id="PF00169">
    <property type="entry name" value="PH"/>
    <property type="match status" value="1"/>
</dbReference>
<feature type="compositionally biased region" description="Polar residues" evidence="12">
    <location>
        <begin position="197"/>
        <end position="206"/>
    </location>
</feature>
<dbReference type="PANTHER" id="PTHR14338:SF1">
    <property type="entry name" value="ACTIN FILAMENT-ASSOCIATED PROTEIN 1-LIKE 1"/>
    <property type="match status" value="1"/>
</dbReference>
<evidence type="ECO:0000256" key="11">
    <source>
        <dbReference type="SAM" id="Coils"/>
    </source>
</evidence>
<feature type="compositionally biased region" description="Polar residues" evidence="12">
    <location>
        <begin position="153"/>
        <end position="175"/>
    </location>
</feature>
<feature type="compositionally biased region" description="Pro residues" evidence="12">
    <location>
        <begin position="94"/>
        <end position="110"/>
    </location>
</feature>
<dbReference type="Proteomes" id="UP000472277">
    <property type="component" value="Chromosome 3"/>
</dbReference>
<evidence type="ECO:0000256" key="2">
    <source>
        <dbReference type="ARBA" id="ARBA00004188"/>
    </source>
</evidence>